<accession>A0A3M2M878</accession>
<evidence type="ECO:0000256" key="1">
    <source>
        <dbReference type="ARBA" id="ARBA00022559"/>
    </source>
</evidence>
<dbReference type="PRINTS" id="PR00412">
    <property type="entry name" value="EPOXHYDRLASE"/>
</dbReference>
<dbReference type="InterPro" id="IPR029058">
    <property type="entry name" value="AB_hydrolase_fold"/>
</dbReference>
<dbReference type="Proteomes" id="UP000278673">
    <property type="component" value="Unassembled WGS sequence"/>
</dbReference>
<reference evidence="3 4" key="1">
    <citation type="submission" date="2018-10" db="EMBL/GenBank/DDBJ databases">
        <title>Isolation, diversity and antifungal activity of actinobacteria from wheat.</title>
        <authorList>
            <person name="Han C."/>
        </authorList>
    </citation>
    <scope>NUCLEOTIDE SEQUENCE [LARGE SCALE GENOMIC DNA]</scope>
    <source>
        <strain evidence="3 4">NEAU-YY642</strain>
    </source>
</reference>
<keyword evidence="4" id="KW-1185">Reference proteome</keyword>
<dbReference type="AlphaFoldDB" id="A0A3M2M878"/>
<dbReference type="InterPro" id="IPR050471">
    <property type="entry name" value="AB_hydrolase"/>
</dbReference>
<evidence type="ECO:0000259" key="2">
    <source>
        <dbReference type="Pfam" id="PF00561"/>
    </source>
</evidence>
<sequence length="368" mass="39312">MNWATRAGIAGLALGAVATTVAVERLTVSRSVRRQAREALDAAGPFGTLRGVPGTAVADDGTELHYEVEELERDPGGGTAGTVVFCHGYCLNQDVWHFQRAALRGRVRAVYWDQRGHGRSAPGRAQRERGEPLHIKQLGRDLRAVLDAAAPTGPVVLVGHSMGGMTVMSLVEQHADYVARRVAGAALLSTSAGDLTQVTYGFPPLAVRAARRAAPGVLRLLGSQAELVERGRRAVGDLYAGLIRRYSFGEPDAVDPAVARFAERLIESVPIDVVAEFYPAFAEHATWEALTTLHTLSEDLPALVLVGDRDEITPPEHSRRIASALPAAEFTTLSGAGHLVTLERPEAVTAHLEELLTRSIGCHGPTAD</sequence>
<comment type="caution">
    <text evidence="3">The sequence shown here is derived from an EMBL/GenBank/DDBJ whole genome shotgun (WGS) entry which is preliminary data.</text>
</comment>
<dbReference type="Gene3D" id="3.40.50.1820">
    <property type="entry name" value="alpha/beta hydrolase"/>
    <property type="match status" value="1"/>
</dbReference>
<keyword evidence="3" id="KW-0378">Hydrolase</keyword>
<dbReference type="GO" id="GO:0004601">
    <property type="term" value="F:peroxidase activity"/>
    <property type="evidence" value="ECO:0007669"/>
    <property type="project" value="UniProtKB-KW"/>
</dbReference>
<feature type="domain" description="AB hydrolase-1" evidence="2">
    <location>
        <begin position="82"/>
        <end position="345"/>
    </location>
</feature>
<protein>
    <submittedName>
        <fullName evidence="3">Alpha/beta hydrolase</fullName>
    </submittedName>
</protein>
<name>A0A3M2M878_9ACTN</name>
<dbReference type="InterPro" id="IPR000073">
    <property type="entry name" value="AB_hydrolase_1"/>
</dbReference>
<dbReference type="SUPFAM" id="SSF53474">
    <property type="entry name" value="alpha/beta-Hydrolases"/>
    <property type="match status" value="1"/>
</dbReference>
<dbReference type="EMBL" id="RFFJ01000005">
    <property type="protein sequence ID" value="RMI45816.1"/>
    <property type="molecule type" value="Genomic_DNA"/>
</dbReference>
<organism evidence="3 4">
    <name type="scientific">Streptomyces triticirhizae</name>
    <dbReference type="NCBI Taxonomy" id="2483353"/>
    <lineage>
        <taxon>Bacteria</taxon>
        <taxon>Bacillati</taxon>
        <taxon>Actinomycetota</taxon>
        <taxon>Actinomycetes</taxon>
        <taxon>Kitasatosporales</taxon>
        <taxon>Streptomycetaceae</taxon>
        <taxon>Streptomyces</taxon>
    </lineage>
</organism>
<dbReference type="RefSeq" id="WP_122182052.1">
    <property type="nucleotide sequence ID" value="NZ_RFFJ01000005.1"/>
</dbReference>
<dbReference type="Pfam" id="PF00561">
    <property type="entry name" value="Abhydrolase_1"/>
    <property type="match status" value="1"/>
</dbReference>
<dbReference type="GO" id="GO:0016787">
    <property type="term" value="F:hydrolase activity"/>
    <property type="evidence" value="ECO:0007669"/>
    <property type="project" value="UniProtKB-KW"/>
</dbReference>
<gene>
    <name evidence="3" type="ORF">EBN88_02110</name>
</gene>
<dbReference type="PANTHER" id="PTHR43433">
    <property type="entry name" value="HYDROLASE, ALPHA/BETA FOLD FAMILY PROTEIN"/>
    <property type="match status" value="1"/>
</dbReference>
<evidence type="ECO:0000313" key="4">
    <source>
        <dbReference type="Proteomes" id="UP000278673"/>
    </source>
</evidence>
<evidence type="ECO:0000313" key="3">
    <source>
        <dbReference type="EMBL" id="RMI45816.1"/>
    </source>
</evidence>
<dbReference type="PANTHER" id="PTHR43433:SF5">
    <property type="entry name" value="AB HYDROLASE-1 DOMAIN-CONTAINING PROTEIN"/>
    <property type="match status" value="1"/>
</dbReference>
<keyword evidence="1" id="KW-0575">Peroxidase</keyword>
<dbReference type="InterPro" id="IPR000639">
    <property type="entry name" value="Epox_hydrolase-like"/>
</dbReference>
<proteinExistence type="predicted"/>
<keyword evidence="1" id="KW-0560">Oxidoreductase</keyword>